<dbReference type="OrthoDB" id="498871at2759"/>
<evidence type="ECO:0000256" key="3">
    <source>
        <dbReference type="ARBA" id="ARBA00022771"/>
    </source>
</evidence>
<dbReference type="PANTHER" id="PTHR10742">
    <property type="entry name" value="FLAVIN MONOAMINE OXIDASE"/>
    <property type="match status" value="1"/>
</dbReference>
<feature type="region of interest" description="Disordered" evidence="5">
    <location>
        <begin position="1"/>
        <end position="28"/>
    </location>
</feature>
<keyword evidence="2" id="KW-0479">Metal-binding</keyword>
<evidence type="ECO:0000313" key="8">
    <source>
        <dbReference type="Proteomes" id="UP000001568"/>
    </source>
</evidence>
<dbReference type="KEGG" id="olu:OSTLU_15959"/>
<dbReference type="GO" id="GO:0008270">
    <property type="term" value="F:zinc ion binding"/>
    <property type="evidence" value="ECO:0007669"/>
    <property type="project" value="UniProtKB-KW"/>
</dbReference>
<dbReference type="InterPro" id="IPR050281">
    <property type="entry name" value="Flavin_monoamine_oxidase"/>
</dbReference>
<dbReference type="RefSeq" id="XP_001418806.1">
    <property type="nucleotide sequence ID" value="XM_001418769.1"/>
</dbReference>
<feature type="compositionally biased region" description="Acidic residues" evidence="5">
    <location>
        <begin position="1"/>
        <end position="14"/>
    </location>
</feature>
<dbReference type="Proteomes" id="UP000001568">
    <property type="component" value="Chromosome 7"/>
</dbReference>
<dbReference type="Gramene" id="ABO97099">
    <property type="protein sequence ID" value="ABO97099"/>
    <property type="gene ID" value="OSTLU_15959"/>
</dbReference>
<evidence type="ECO:0000256" key="4">
    <source>
        <dbReference type="ARBA" id="ARBA00022833"/>
    </source>
</evidence>
<dbReference type="SUPFAM" id="SSF51905">
    <property type="entry name" value="FAD/NAD(P)-binding domain"/>
    <property type="match status" value="1"/>
</dbReference>
<dbReference type="Pfam" id="PF01593">
    <property type="entry name" value="Amino_oxidase"/>
    <property type="match status" value="1"/>
</dbReference>
<sequence>MPAVDDDDDNEEDVIAPLPPARKRHDVKFSDCEMRPSQANAAKTKTANAAKTKTANAAKTKTAKVAKTKTAKVASAKWCAVSIADEFDGELIPGVLLDAKEYVKKVSDAKLRAVRLLNSNRVLLLPPSNCARYAIHTDAKTLRETCDRMVLVKNAGKTSTELMKKRQYFRVLAPALPPKPLHDVLETNEEFDAPLNRITWWDGDVYVFAQARKDNPQNIDKAFIRIDRTTGEKLKFTNCSATGEVEIGTHMNRLRSNESIRRYLDRARVYAKDLRKRWKRVYDEGGQRLDVPSTLPELTTTVSAVVVENGVPKDALASTTMKVIKSKPVTPKRKLSADDLETKATKKKCDVNDAVKKPVPKKRIEEKPAKPVNVPWGGNPSPVIVVVGAGPAGLAAARSLKNHGASVVVLESRSRPGGRCNTVEMREMASAGLPSVQVDLGASFIHGCHDYNPVYAIAKKHKVALNTAGGGYSAGWGEKSSWYNAEGGRVKEQDVAQAFQISRKATEIMFIKNAEDIERSLCVPIKSTQNEQLQAQHFIASPSARGYDEIEENSDCSLEDAFNYATNQIVNSLLNGKKRFEKVKPVYDSIPVITWAFVAPMRELSFVFERNVQDEIRDILAPDGPVNANETSYVESESDASTVDSAVKRPPGKVENKQLDFSDGMVVNGYKDLLIDRLIGEKDGALDIKYEHVVNRVKVDETSFMNEFGQQIKAKQKSYCVTCTNGTQHPCDYVVVTVPLGVLKKNRIEFTPPLSDQKLRAIQRIGMGTENKVYMRFKEMFWPKSKFFQVTDPRYRFLNLDAYGKKHTLLAHVAPPYAHDFDGKDELEIVRGVCRVLQKMFRLKSLPVPDDYIVTNWGNDEHSFGAYSYARTGTTVLDVEALAAPEHDGRLYFAGEACSITGPQCVHGAVVTGNAAAVNILSLGNVDIDVSKIVGGDAGMQEDEEVNWKQCHKCSVWRKVPSVSMPIVEDNSLWECADGGVWNTYLAKEGCKYSDESKM</sequence>
<evidence type="ECO:0000256" key="2">
    <source>
        <dbReference type="ARBA" id="ARBA00022723"/>
    </source>
</evidence>
<dbReference type="PROSITE" id="PS51050">
    <property type="entry name" value="ZF_CW"/>
    <property type="match status" value="1"/>
</dbReference>
<keyword evidence="3" id="KW-0863">Zinc-finger</keyword>
<keyword evidence="4" id="KW-0862">Zinc</keyword>
<dbReference type="Pfam" id="PF13450">
    <property type="entry name" value="NAD_binding_8"/>
    <property type="match status" value="1"/>
</dbReference>
<protein>
    <submittedName>
        <fullName evidence="7">Amine oxidase</fullName>
    </submittedName>
</protein>
<feature type="compositionally biased region" description="Polar residues" evidence="5">
    <location>
        <begin position="628"/>
        <end position="644"/>
    </location>
</feature>
<dbReference type="AlphaFoldDB" id="A4RZJ1"/>
<dbReference type="HOGENOM" id="CLU_285655_0_0_1"/>
<dbReference type="Gene3D" id="3.50.50.60">
    <property type="entry name" value="FAD/NAD(P)-binding domain"/>
    <property type="match status" value="2"/>
</dbReference>
<name>A4RZJ1_OSTLU</name>
<dbReference type="SUPFAM" id="SSF54373">
    <property type="entry name" value="FAD-linked reductases, C-terminal domain"/>
    <property type="match status" value="1"/>
</dbReference>
<dbReference type="eggNOG" id="KOG0029">
    <property type="taxonomic scope" value="Eukaryota"/>
</dbReference>
<evidence type="ECO:0000256" key="5">
    <source>
        <dbReference type="SAM" id="MobiDB-lite"/>
    </source>
</evidence>
<dbReference type="PANTHER" id="PTHR10742:SF415">
    <property type="entry name" value="CHROMOSOME UNDETERMINED SCAFFOLD_56, WHOLE GENOME SHOTGUN SEQUENCE"/>
    <property type="match status" value="1"/>
</dbReference>
<reference evidence="7 8" key="1">
    <citation type="journal article" date="2007" name="Proc. Natl. Acad. Sci. U.S.A.">
        <title>The tiny eukaryote Ostreococcus provides genomic insights into the paradox of plankton speciation.</title>
        <authorList>
            <person name="Palenik B."/>
            <person name="Grimwood J."/>
            <person name="Aerts A."/>
            <person name="Rouze P."/>
            <person name="Salamov A."/>
            <person name="Putnam N."/>
            <person name="Dupont C."/>
            <person name="Jorgensen R."/>
            <person name="Derelle E."/>
            <person name="Rombauts S."/>
            <person name="Zhou K."/>
            <person name="Otillar R."/>
            <person name="Merchant S.S."/>
            <person name="Podell S."/>
            <person name="Gaasterland T."/>
            <person name="Napoli C."/>
            <person name="Gendler K."/>
            <person name="Manuell A."/>
            <person name="Tai V."/>
            <person name="Vallon O."/>
            <person name="Piganeau G."/>
            <person name="Jancek S."/>
            <person name="Heijde M."/>
            <person name="Jabbari K."/>
            <person name="Bowler C."/>
            <person name="Lohr M."/>
            <person name="Robbens S."/>
            <person name="Werner G."/>
            <person name="Dubchak I."/>
            <person name="Pazour G.J."/>
            <person name="Ren Q."/>
            <person name="Paulsen I."/>
            <person name="Delwiche C."/>
            <person name="Schmutz J."/>
            <person name="Rokhsar D."/>
            <person name="Van de Peer Y."/>
            <person name="Moreau H."/>
            <person name="Grigoriev I.V."/>
        </authorList>
    </citation>
    <scope>NUCLEOTIDE SEQUENCE [LARGE SCALE GENOMIC DNA]</scope>
    <source>
        <strain evidence="7 8">CCE9901</strain>
    </source>
</reference>
<proteinExistence type="inferred from homology"/>
<dbReference type="GeneID" id="5003062"/>
<feature type="region of interest" description="Disordered" evidence="5">
    <location>
        <begin position="627"/>
        <end position="649"/>
    </location>
</feature>
<evidence type="ECO:0000313" key="7">
    <source>
        <dbReference type="EMBL" id="ABO97099.1"/>
    </source>
</evidence>
<evidence type="ECO:0000256" key="1">
    <source>
        <dbReference type="ARBA" id="ARBA00005995"/>
    </source>
</evidence>
<dbReference type="GO" id="GO:0016491">
    <property type="term" value="F:oxidoreductase activity"/>
    <property type="evidence" value="ECO:0007669"/>
    <property type="project" value="InterPro"/>
</dbReference>
<dbReference type="PRINTS" id="PR00419">
    <property type="entry name" value="ADXRDTASE"/>
</dbReference>
<accession>A4RZJ1</accession>
<dbReference type="InterPro" id="IPR002937">
    <property type="entry name" value="Amino_oxidase"/>
</dbReference>
<feature type="domain" description="CW-type" evidence="6">
    <location>
        <begin position="942"/>
        <end position="999"/>
    </location>
</feature>
<keyword evidence="8" id="KW-1185">Reference proteome</keyword>
<organism evidence="7 8">
    <name type="scientific">Ostreococcus lucimarinus (strain CCE9901)</name>
    <dbReference type="NCBI Taxonomy" id="436017"/>
    <lineage>
        <taxon>Eukaryota</taxon>
        <taxon>Viridiplantae</taxon>
        <taxon>Chlorophyta</taxon>
        <taxon>Mamiellophyceae</taxon>
        <taxon>Mamiellales</taxon>
        <taxon>Bathycoccaceae</taxon>
        <taxon>Ostreococcus</taxon>
    </lineage>
</organism>
<evidence type="ECO:0000259" key="6">
    <source>
        <dbReference type="PROSITE" id="PS51050"/>
    </source>
</evidence>
<gene>
    <name evidence="7" type="primary">AOX3</name>
    <name evidence="7" type="ORF">OSTLU_15959</name>
</gene>
<dbReference type="InterPro" id="IPR036188">
    <property type="entry name" value="FAD/NAD-bd_sf"/>
</dbReference>
<dbReference type="OMA" id="TWWDGDV"/>
<comment type="similarity">
    <text evidence="1">Belongs to the flavin monoamine oxidase family.</text>
</comment>
<dbReference type="InterPro" id="IPR011124">
    <property type="entry name" value="Znf_CW"/>
</dbReference>
<dbReference type="STRING" id="436017.A4RZJ1"/>
<dbReference type="EMBL" id="CP000587">
    <property type="protein sequence ID" value="ABO97099.1"/>
    <property type="molecule type" value="Genomic_DNA"/>
</dbReference>